<evidence type="ECO:0000313" key="3">
    <source>
        <dbReference type="EMBL" id="VFK76933.1"/>
    </source>
</evidence>
<dbReference type="EMBL" id="CAADFO010000046">
    <property type="protein sequence ID" value="VFK29188.1"/>
    <property type="molecule type" value="Genomic_DNA"/>
</dbReference>
<dbReference type="AlphaFoldDB" id="A0A450XJ43"/>
<sequence length="68" mass="7800">MGIHPESLPLDSYDLWGSVPQRMVILQPWPAIIRAFVPFNNLSGIERQVPTESARFFRILHQVTVNGR</sequence>
<accession>A0A450XJ43</accession>
<gene>
    <name evidence="1" type="ORF">BECKMB1821G_GA0114241_10465</name>
    <name evidence="3" type="ORF">BECKMB1821H_GA0114242_108416</name>
    <name evidence="2" type="ORF">BECKMB1821I_GA0114274_108316</name>
</gene>
<dbReference type="EMBL" id="CAADGH010000084">
    <property type="protein sequence ID" value="VFK76933.1"/>
    <property type="molecule type" value="Genomic_DNA"/>
</dbReference>
<name>A0A450XJ43_9GAMM</name>
<evidence type="ECO:0000313" key="2">
    <source>
        <dbReference type="EMBL" id="VFK34763.1"/>
    </source>
</evidence>
<proteinExistence type="predicted"/>
<organism evidence="1">
    <name type="scientific">Candidatus Kentrum sp. MB</name>
    <dbReference type="NCBI Taxonomy" id="2138164"/>
    <lineage>
        <taxon>Bacteria</taxon>
        <taxon>Pseudomonadati</taxon>
        <taxon>Pseudomonadota</taxon>
        <taxon>Gammaproteobacteria</taxon>
        <taxon>Candidatus Kentrum</taxon>
    </lineage>
</organism>
<evidence type="ECO:0000313" key="1">
    <source>
        <dbReference type="EMBL" id="VFK29188.1"/>
    </source>
</evidence>
<dbReference type="EMBL" id="CAADFQ010000083">
    <property type="protein sequence ID" value="VFK34763.1"/>
    <property type="molecule type" value="Genomic_DNA"/>
</dbReference>
<reference evidence="1" key="1">
    <citation type="submission" date="2019-02" db="EMBL/GenBank/DDBJ databases">
        <authorList>
            <person name="Gruber-Vodicka R. H."/>
            <person name="Seah K. B. B."/>
        </authorList>
    </citation>
    <scope>NUCLEOTIDE SEQUENCE</scope>
    <source>
        <strain evidence="1">BECK_BZ197</strain>
        <strain evidence="3">BECK_BZ198</strain>
        <strain evidence="2">BECK_BZ199</strain>
    </source>
</reference>
<protein>
    <submittedName>
        <fullName evidence="1">Uncharacterized protein</fullName>
    </submittedName>
</protein>